<dbReference type="AlphaFoldDB" id="A0A3D8J0V9"/>
<accession>A0A3D8J0V9</accession>
<reference evidence="1 2" key="1">
    <citation type="submission" date="2018-04" db="EMBL/GenBank/DDBJ databases">
        <title>Novel Campyloabacter and Helicobacter Species and Strains.</title>
        <authorList>
            <person name="Mannion A.J."/>
            <person name="Shen Z."/>
            <person name="Fox J.G."/>
        </authorList>
    </citation>
    <scope>NUCLEOTIDE SEQUENCE [LARGE SCALE GENOMIC DNA]</scope>
    <source>
        <strain evidence="1 2">MIT 97-5075</strain>
    </source>
</reference>
<organism evidence="1 2">
    <name type="scientific">Helicobacter aurati</name>
    <dbReference type="NCBI Taxonomy" id="137778"/>
    <lineage>
        <taxon>Bacteria</taxon>
        <taxon>Pseudomonadati</taxon>
        <taxon>Campylobacterota</taxon>
        <taxon>Epsilonproteobacteria</taxon>
        <taxon>Campylobacterales</taxon>
        <taxon>Helicobacteraceae</taxon>
        <taxon>Helicobacter</taxon>
    </lineage>
</organism>
<protein>
    <submittedName>
        <fullName evidence="1">Uncharacterized protein</fullName>
    </submittedName>
</protein>
<dbReference type="Proteomes" id="UP000256424">
    <property type="component" value="Unassembled WGS sequence"/>
</dbReference>
<proteinExistence type="predicted"/>
<sequence>MGKHEQAITFFEQVLEKDSKNLNANIVTEARIGLKANQLAIRYRTDPGLIKKNMNIPLLEQKISVFKENPNNLIGWFSQWN</sequence>
<comment type="caution">
    <text evidence="1">The sequence shown here is derived from an EMBL/GenBank/DDBJ whole genome shotgun (WGS) entry which is preliminary data.</text>
</comment>
<name>A0A3D8J0V9_9HELI</name>
<gene>
    <name evidence="1" type="ORF">CQA66_07490</name>
</gene>
<evidence type="ECO:0000313" key="1">
    <source>
        <dbReference type="EMBL" id="RDU70850.1"/>
    </source>
</evidence>
<dbReference type="EMBL" id="NXLW01000016">
    <property type="protein sequence ID" value="RDU70850.1"/>
    <property type="molecule type" value="Genomic_DNA"/>
</dbReference>
<evidence type="ECO:0000313" key="2">
    <source>
        <dbReference type="Proteomes" id="UP000256424"/>
    </source>
</evidence>
<dbReference type="RefSeq" id="WP_104763328.1">
    <property type="nucleotide sequence ID" value="NZ_NXLW01000016.1"/>
</dbReference>
<keyword evidence="2" id="KW-1185">Reference proteome</keyword>